<dbReference type="KEGG" id="cci:CC1G_12172"/>
<protein>
    <recommendedName>
        <fullName evidence="7">C2H2-type domain-containing protein</fullName>
    </recommendedName>
</protein>
<dbReference type="OMA" id="PRANIYE"/>
<organism evidence="8 9">
    <name type="scientific">Coprinopsis cinerea (strain Okayama-7 / 130 / ATCC MYA-4618 / FGSC 9003)</name>
    <name type="common">Inky cap fungus</name>
    <name type="synonym">Hormographiella aspergillata</name>
    <dbReference type="NCBI Taxonomy" id="240176"/>
    <lineage>
        <taxon>Eukaryota</taxon>
        <taxon>Fungi</taxon>
        <taxon>Dikarya</taxon>
        <taxon>Basidiomycota</taxon>
        <taxon>Agaricomycotina</taxon>
        <taxon>Agaricomycetes</taxon>
        <taxon>Agaricomycetidae</taxon>
        <taxon>Agaricales</taxon>
        <taxon>Agaricineae</taxon>
        <taxon>Psathyrellaceae</taxon>
        <taxon>Coprinopsis</taxon>
    </lineage>
</organism>
<accession>A8NHM1</accession>
<evidence type="ECO:0000259" key="7">
    <source>
        <dbReference type="PROSITE" id="PS50157"/>
    </source>
</evidence>
<dbReference type="Gene3D" id="3.30.160.60">
    <property type="entry name" value="Classic Zinc Finger"/>
    <property type="match status" value="1"/>
</dbReference>
<dbReference type="PROSITE" id="PS50157">
    <property type="entry name" value="ZINC_FINGER_C2H2_2"/>
    <property type="match status" value="1"/>
</dbReference>
<keyword evidence="9" id="KW-1185">Reference proteome</keyword>
<evidence type="ECO:0000313" key="8">
    <source>
        <dbReference type="EMBL" id="EAU88020.1"/>
    </source>
</evidence>
<dbReference type="SUPFAM" id="SSF57667">
    <property type="entry name" value="beta-beta-alpha zinc fingers"/>
    <property type="match status" value="1"/>
</dbReference>
<name>A8NHM1_COPC7</name>
<feature type="domain" description="C2H2-type" evidence="7">
    <location>
        <begin position="14"/>
        <end position="36"/>
    </location>
</feature>
<evidence type="ECO:0000256" key="6">
    <source>
        <dbReference type="SAM" id="MobiDB-lite"/>
    </source>
</evidence>
<comment type="caution">
    <text evidence="8">The sequence shown here is derived from an EMBL/GenBank/DDBJ whole genome shotgun (WGS) entry which is preliminary data.</text>
</comment>
<keyword evidence="3 5" id="KW-0863">Zinc-finger</keyword>
<dbReference type="OrthoDB" id="3199698at2759"/>
<dbReference type="InterPro" id="IPR041078">
    <property type="entry name" value="Plavaka"/>
</dbReference>
<evidence type="ECO:0000256" key="3">
    <source>
        <dbReference type="ARBA" id="ARBA00022771"/>
    </source>
</evidence>
<evidence type="ECO:0000256" key="5">
    <source>
        <dbReference type="PROSITE-ProRule" id="PRU00042"/>
    </source>
</evidence>
<dbReference type="GO" id="GO:0008270">
    <property type="term" value="F:zinc ion binding"/>
    <property type="evidence" value="ECO:0007669"/>
    <property type="project" value="UniProtKB-KW"/>
</dbReference>
<dbReference type="GeneID" id="6010290"/>
<proteinExistence type="predicted"/>
<evidence type="ECO:0000313" key="9">
    <source>
        <dbReference type="Proteomes" id="UP000001861"/>
    </source>
</evidence>
<gene>
    <name evidence="8" type="ORF">CC1G_12172</name>
</gene>
<dbReference type="PROSITE" id="PS00028">
    <property type="entry name" value="ZINC_FINGER_C2H2_1"/>
    <property type="match status" value="1"/>
</dbReference>
<sequence>MSNRTRNTYKPKPYRCSQCGKGYTSPHGLKQHRRVHELPVALRKIQDQQQPQTQHLDSSRVTVTRSESPEQLSSVRSPSLEPQILDTPSLTRPPNRVETHPILDGTPCDAEGFDYDGPPEPPFENEALTEICYPFNSPSEFRLADFLYVKSEMSAGKIDELIEILAELYPNEPPPMANHRELYALIDSIKEGEVPWDSFSVTYNGEKPTHGSIPPWMMQPYEVWFRDPLKVMESQIGNPDFKEKIDYAPKRVYQNDKRQWKDLMSGNWAWKQADILSKDINNHGAMFAPIVMGSDKTTVSIATGQNDFYPLYASLGNVHNSVRRAHRNAVALIGFLAIPKTSREYANDPKFRHFRRQLFHTSLRHILSSLEPYMTTPRITRCGDGYFRRVIYGLGPYIADYPEQALLACIVQGWCPICTAPSNDLDKEALDHQHVYRSHDHTDDLCTAFSLREVWDDYGIVGDIIPFTAYFPRANIHELISPDLLHQLIKGTFKDHLVDWTVQYLTETLGKQEAESVLADIDRRIAVTSPFPGLRRFYEGRGFKQWTGDDSKGLMKVLLPAIAGHVPDQIVHTFRDFLEFTYLVRRSVITEDDLERLDNLVASFHRNREIFRDNVRPTGFSLPRQHSMVHYRHLIQQFGAPNGLCSSITESKHIKAVKKPYRRSNRNRPLGQMLVTNQRTDKILAMRTKFRTVGASSSSTVPQLPLEPSTVPATSLDLESDHFDADAIDEPASMGDIKLAKRAVPRRARNVYEVASEIQQPQLIDGIRQYLYNYTANGIAQSSQDIPLDLCPDISALKIHTYPSARADFFAPSDVSGIEGMRTERIRAVRSWQGGRPRYDCVFIGASDEPGFRGLLVARVFLFFQLSYCDEKHPCALVQWYSTVGDEPCPDTGMWVVEPDFIRGKPSLDVIHLDSIFRAAHLIGYAGKHRIPIYGFDYTHSLDHFRVFYVNKYADHNAHEIAS</sequence>
<evidence type="ECO:0000256" key="1">
    <source>
        <dbReference type="ARBA" id="ARBA00022723"/>
    </source>
</evidence>
<evidence type="ECO:0000256" key="2">
    <source>
        <dbReference type="ARBA" id="ARBA00022737"/>
    </source>
</evidence>
<dbReference type="eggNOG" id="ENOG502SM5A">
    <property type="taxonomic scope" value="Eukaryota"/>
</dbReference>
<dbReference type="SMART" id="SM00355">
    <property type="entry name" value="ZnF_C2H2"/>
    <property type="match status" value="1"/>
</dbReference>
<dbReference type="InParanoid" id="A8NHM1"/>
<dbReference type="AlphaFoldDB" id="A8NHM1"/>
<dbReference type="FunFam" id="3.30.160.60:FF:000671">
    <property type="entry name" value="Zinc finger protein 26"/>
    <property type="match status" value="1"/>
</dbReference>
<keyword evidence="1" id="KW-0479">Metal-binding</keyword>
<keyword evidence="2" id="KW-0677">Repeat</keyword>
<dbReference type="Pfam" id="PF18759">
    <property type="entry name" value="Plavaka"/>
    <property type="match status" value="1"/>
</dbReference>
<reference evidence="8 9" key="1">
    <citation type="journal article" date="2010" name="Proc. Natl. Acad. Sci. U.S.A.">
        <title>Insights into evolution of multicellular fungi from the assembled chromosomes of the mushroom Coprinopsis cinerea (Coprinus cinereus).</title>
        <authorList>
            <person name="Stajich J.E."/>
            <person name="Wilke S.K."/>
            <person name="Ahren D."/>
            <person name="Au C.H."/>
            <person name="Birren B.W."/>
            <person name="Borodovsky M."/>
            <person name="Burns C."/>
            <person name="Canback B."/>
            <person name="Casselton L.A."/>
            <person name="Cheng C.K."/>
            <person name="Deng J."/>
            <person name="Dietrich F.S."/>
            <person name="Fargo D.C."/>
            <person name="Farman M.L."/>
            <person name="Gathman A.C."/>
            <person name="Goldberg J."/>
            <person name="Guigo R."/>
            <person name="Hoegger P.J."/>
            <person name="Hooker J.B."/>
            <person name="Huggins A."/>
            <person name="James T.Y."/>
            <person name="Kamada T."/>
            <person name="Kilaru S."/>
            <person name="Kodira C."/>
            <person name="Kues U."/>
            <person name="Kupfer D."/>
            <person name="Kwan H.S."/>
            <person name="Lomsadze A."/>
            <person name="Li W."/>
            <person name="Lilly W.W."/>
            <person name="Ma L.J."/>
            <person name="Mackey A.J."/>
            <person name="Manning G."/>
            <person name="Martin F."/>
            <person name="Muraguchi H."/>
            <person name="Natvig D.O."/>
            <person name="Palmerini H."/>
            <person name="Ramesh M.A."/>
            <person name="Rehmeyer C.J."/>
            <person name="Roe B.A."/>
            <person name="Shenoy N."/>
            <person name="Stanke M."/>
            <person name="Ter-Hovhannisyan V."/>
            <person name="Tunlid A."/>
            <person name="Velagapudi R."/>
            <person name="Vision T.J."/>
            <person name="Zeng Q."/>
            <person name="Zolan M.E."/>
            <person name="Pukkila P.J."/>
        </authorList>
    </citation>
    <scope>NUCLEOTIDE SEQUENCE [LARGE SCALE GENOMIC DNA]</scope>
    <source>
        <strain evidence="9">Okayama-7 / 130 / ATCC MYA-4618 / FGSC 9003</strain>
    </source>
</reference>
<evidence type="ECO:0000256" key="4">
    <source>
        <dbReference type="ARBA" id="ARBA00022833"/>
    </source>
</evidence>
<feature type="region of interest" description="Disordered" evidence="6">
    <location>
        <begin position="1"/>
        <end position="107"/>
    </location>
</feature>
<dbReference type="InterPro" id="IPR036236">
    <property type="entry name" value="Znf_C2H2_sf"/>
</dbReference>
<dbReference type="RefSeq" id="XP_001833790.1">
    <property type="nucleotide sequence ID" value="XM_001833738.1"/>
</dbReference>
<feature type="compositionally biased region" description="Polar residues" evidence="6">
    <location>
        <begin position="55"/>
        <end position="77"/>
    </location>
</feature>
<dbReference type="VEuPathDB" id="FungiDB:CC1G_12172"/>
<dbReference type="InterPro" id="IPR013087">
    <property type="entry name" value="Znf_C2H2_type"/>
</dbReference>
<dbReference type="Proteomes" id="UP000001861">
    <property type="component" value="Unassembled WGS sequence"/>
</dbReference>
<keyword evidence="4" id="KW-0862">Zinc</keyword>
<dbReference type="EMBL" id="AACS02000010">
    <property type="protein sequence ID" value="EAU88020.1"/>
    <property type="molecule type" value="Genomic_DNA"/>
</dbReference>